<dbReference type="OrthoDB" id="5105343at2759"/>
<protein>
    <submittedName>
        <fullName evidence="3">Uncharacterized protein</fullName>
    </submittedName>
</protein>
<dbReference type="Proteomes" id="UP000266234">
    <property type="component" value="Unassembled WGS sequence"/>
</dbReference>
<dbReference type="EMBL" id="PXOG01000011">
    <property type="protein sequence ID" value="RGP81303.1"/>
    <property type="molecule type" value="Genomic_DNA"/>
</dbReference>
<sequence>MNLALILSLAFGLDFVVAGPCKPQSSDATKETELSDSTTISILPISETTLSTSGGSLPSSPDTTTIASFESTISTALSDSSATIPTEATTTTVSELFSSTSAELTSSTDASSITSADTATSTTLDTSMTTESTTDFTVSTTQTFTDTTLETTTTTPESLTSTTNFDEVSTSTAETTTSLLPIPTLFSLSAQGGPADGWVIHSNGESEYNVWIGSFLTWPSGQFKYEENTGHILVNGNPLCSMAYGGNSNFVSVIVCPSVISSSWHTPLVCDRPTDGSLKCKATPKFESCVTNGGIQICTTTEASWSNMYSSPMSNGAWYQLRFAAADWGQRSSDVGIDLLVTAL</sequence>
<comment type="caution">
    <text evidence="3">The sequence shown here is derived from an EMBL/GenBank/DDBJ whole genome shotgun (WGS) entry which is preliminary data.</text>
</comment>
<feature type="region of interest" description="Disordered" evidence="1">
    <location>
        <begin position="107"/>
        <end position="134"/>
    </location>
</feature>
<evidence type="ECO:0000256" key="2">
    <source>
        <dbReference type="SAM" id="SignalP"/>
    </source>
</evidence>
<feature type="signal peptide" evidence="2">
    <location>
        <begin position="1"/>
        <end position="18"/>
    </location>
</feature>
<accession>A0A395T9D9</accession>
<evidence type="ECO:0000256" key="1">
    <source>
        <dbReference type="SAM" id="MobiDB-lite"/>
    </source>
</evidence>
<reference evidence="3 4" key="1">
    <citation type="journal article" date="2018" name="PLoS Pathog.">
        <title>Evolution of structural diversity of trichothecenes, a family of toxins produced by plant pathogenic and entomopathogenic fungi.</title>
        <authorList>
            <person name="Proctor R.H."/>
            <person name="McCormick S.P."/>
            <person name="Kim H.S."/>
            <person name="Cardoza R.E."/>
            <person name="Stanley A.M."/>
            <person name="Lindo L."/>
            <person name="Kelly A."/>
            <person name="Brown D.W."/>
            <person name="Lee T."/>
            <person name="Vaughan M.M."/>
            <person name="Alexander N.J."/>
            <person name="Busman M."/>
            <person name="Gutierrez S."/>
        </authorList>
    </citation>
    <scope>NUCLEOTIDE SEQUENCE [LARGE SCALE GENOMIC DNA]</scope>
    <source>
        <strain evidence="3 4">NRRL 20695</strain>
    </source>
</reference>
<evidence type="ECO:0000313" key="4">
    <source>
        <dbReference type="Proteomes" id="UP000266234"/>
    </source>
</evidence>
<gene>
    <name evidence="3" type="ORF">FLONG3_447</name>
</gene>
<evidence type="ECO:0000313" key="3">
    <source>
        <dbReference type="EMBL" id="RGP81303.1"/>
    </source>
</evidence>
<organism evidence="3 4">
    <name type="scientific">Fusarium longipes</name>
    <dbReference type="NCBI Taxonomy" id="694270"/>
    <lineage>
        <taxon>Eukaryota</taxon>
        <taxon>Fungi</taxon>
        <taxon>Dikarya</taxon>
        <taxon>Ascomycota</taxon>
        <taxon>Pezizomycotina</taxon>
        <taxon>Sordariomycetes</taxon>
        <taxon>Hypocreomycetidae</taxon>
        <taxon>Hypocreales</taxon>
        <taxon>Nectriaceae</taxon>
        <taxon>Fusarium</taxon>
    </lineage>
</organism>
<feature type="region of interest" description="Disordered" evidence="1">
    <location>
        <begin position="147"/>
        <end position="172"/>
    </location>
</feature>
<keyword evidence="2" id="KW-0732">Signal</keyword>
<name>A0A395T9D9_9HYPO</name>
<keyword evidence="4" id="KW-1185">Reference proteome</keyword>
<dbReference type="STRING" id="694270.A0A395T9D9"/>
<dbReference type="AlphaFoldDB" id="A0A395T9D9"/>
<feature type="chain" id="PRO_5017412591" evidence="2">
    <location>
        <begin position="19"/>
        <end position="344"/>
    </location>
</feature>
<proteinExistence type="predicted"/>